<sequence>MLKYVMQRIAFAILAFFVISILCFLLVSAFGPDPIKKLASQEFQSSQQSSHQTLAQIQARLEVQHGFRWGTEDNPGPLIPHLIRYFRYIGNILTKGDFNFLINNNSNPNKFEYTDIWKLFFNPLRYSVLVSAPAFIMSAVFGTTLGVVAGYKRGKWADSTINVFVLFFIALPSFIIAPIAISISVKLKILSTIPPFGSGQSFGRVFAAYLPPIIVVTLGSLAVYTTYARNQVITVLTSNYVLIAKTKGLSQKQIFFKYVLRNISIPLFAIVFPSFLFLLSGSIIIEKYWDIPGTSQTIAFAFPEGEIFIVMFSTQFFSLLSLFSELVVDVMYVILDPRITYGTKSKKNFSIIFKTYLQRKKVIKDLRQSLLEQYKQNLLNKDYKQQLPEDQVSIGGEV</sequence>
<evidence type="ECO:0000256" key="2">
    <source>
        <dbReference type="ARBA" id="ARBA00022448"/>
    </source>
</evidence>
<protein>
    <submittedName>
        <fullName evidence="10">ABC transporter permease</fullName>
    </submittedName>
</protein>
<name>A0A063YDU8_9BACT</name>
<feature type="transmembrane region" description="Helical" evidence="7">
    <location>
        <begin position="163"/>
        <end position="185"/>
    </location>
</feature>
<dbReference type="InterPro" id="IPR035906">
    <property type="entry name" value="MetI-like_sf"/>
</dbReference>
<organism evidence="10 11">
    <name type="scientific">Metamycoplasma hyosynoviae</name>
    <dbReference type="NCBI Taxonomy" id="29559"/>
    <lineage>
        <taxon>Bacteria</taxon>
        <taxon>Bacillati</taxon>
        <taxon>Mycoplasmatota</taxon>
        <taxon>Mycoplasmoidales</taxon>
        <taxon>Metamycoplasmataceae</taxon>
        <taxon>Metamycoplasma</taxon>
    </lineage>
</organism>
<evidence type="ECO:0000313" key="9">
    <source>
        <dbReference type="EMBL" id="MDI3047692.1"/>
    </source>
</evidence>
<keyword evidence="6 7" id="KW-0472">Membrane</keyword>
<comment type="similarity">
    <text evidence="7">Belongs to the binding-protein-dependent transport system permease family.</text>
</comment>
<gene>
    <name evidence="10" type="ORF">NMG93_03345</name>
    <name evidence="9" type="ORF">QJ129_00215</name>
</gene>
<dbReference type="Proteomes" id="UP001233782">
    <property type="component" value="Unassembled WGS sequence"/>
</dbReference>
<dbReference type="Gene3D" id="1.10.3720.10">
    <property type="entry name" value="MetI-like"/>
    <property type="match status" value="1"/>
</dbReference>
<keyword evidence="4 7" id="KW-0812">Transmembrane</keyword>
<dbReference type="CDD" id="cd06261">
    <property type="entry name" value="TM_PBP2"/>
    <property type="match status" value="1"/>
</dbReference>
<proteinExistence type="inferred from homology"/>
<reference evidence="10" key="1">
    <citation type="submission" date="2022-07" db="EMBL/GenBank/DDBJ databases">
        <title>Complete genome of Mycoplasma hyosynoviae B1.</title>
        <authorList>
            <person name="Spergser J."/>
        </authorList>
    </citation>
    <scope>NUCLEOTIDE SEQUENCE</scope>
    <source>
        <strain evidence="10">B1</strain>
    </source>
</reference>
<feature type="transmembrane region" description="Helical" evidence="7">
    <location>
        <begin position="265"/>
        <end position="285"/>
    </location>
</feature>
<evidence type="ECO:0000313" key="10">
    <source>
        <dbReference type="EMBL" id="UTO25881.1"/>
    </source>
</evidence>
<feature type="transmembrane region" description="Helical" evidence="7">
    <location>
        <begin position="205"/>
        <end position="224"/>
    </location>
</feature>
<feature type="domain" description="ABC transmembrane type-1" evidence="8">
    <location>
        <begin position="124"/>
        <end position="328"/>
    </location>
</feature>
<evidence type="ECO:0000256" key="3">
    <source>
        <dbReference type="ARBA" id="ARBA00022475"/>
    </source>
</evidence>
<dbReference type="GO" id="GO:0055085">
    <property type="term" value="P:transmembrane transport"/>
    <property type="evidence" value="ECO:0007669"/>
    <property type="project" value="InterPro"/>
</dbReference>
<dbReference type="STRING" id="29559.NPL3_02350"/>
<dbReference type="InterPro" id="IPR000515">
    <property type="entry name" value="MetI-like"/>
</dbReference>
<evidence type="ECO:0000256" key="6">
    <source>
        <dbReference type="ARBA" id="ARBA00023136"/>
    </source>
</evidence>
<dbReference type="EMBL" id="JASBCP010000001">
    <property type="protein sequence ID" value="MDI3047692.1"/>
    <property type="molecule type" value="Genomic_DNA"/>
</dbReference>
<evidence type="ECO:0000313" key="11">
    <source>
        <dbReference type="Proteomes" id="UP001059349"/>
    </source>
</evidence>
<accession>A0A063YDU8</accession>
<dbReference type="GeneID" id="75105516"/>
<feature type="transmembrane region" description="Helical" evidence="7">
    <location>
        <begin position="9"/>
        <end position="30"/>
    </location>
</feature>
<dbReference type="SUPFAM" id="SSF161098">
    <property type="entry name" value="MetI-like"/>
    <property type="match status" value="1"/>
</dbReference>
<dbReference type="Pfam" id="PF00528">
    <property type="entry name" value="BPD_transp_1"/>
    <property type="match status" value="1"/>
</dbReference>
<dbReference type="PANTHER" id="PTHR30465:SF0">
    <property type="entry name" value="OLIGOPEPTIDE TRANSPORT SYSTEM PERMEASE PROTEIN APPB"/>
    <property type="match status" value="1"/>
</dbReference>
<dbReference type="AlphaFoldDB" id="A0A063YDU8"/>
<keyword evidence="5 7" id="KW-1133">Transmembrane helix</keyword>
<keyword evidence="3" id="KW-1003">Cell membrane</keyword>
<dbReference type="OrthoDB" id="9789439at2"/>
<dbReference type="Proteomes" id="UP001059349">
    <property type="component" value="Chromosome"/>
</dbReference>
<feature type="transmembrane region" description="Helical" evidence="7">
    <location>
        <begin position="126"/>
        <end position="151"/>
    </location>
</feature>
<evidence type="ECO:0000256" key="7">
    <source>
        <dbReference type="RuleBase" id="RU363032"/>
    </source>
</evidence>
<dbReference type="EMBL" id="CP101127">
    <property type="protein sequence ID" value="UTO25881.1"/>
    <property type="molecule type" value="Genomic_DNA"/>
</dbReference>
<keyword evidence="2 7" id="KW-0813">Transport</keyword>
<evidence type="ECO:0000259" key="8">
    <source>
        <dbReference type="PROSITE" id="PS50928"/>
    </source>
</evidence>
<dbReference type="GO" id="GO:0005886">
    <property type="term" value="C:plasma membrane"/>
    <property type="evidence" value="ECO:0007669"/>
    <property type="project" value="UniProtKB-SubCell"/>
</dbReference>
<evidence type="ECO:0000256" key="5">
    <source>
        <dbReference type="ARBA" id="ARBA00022989"/>
    </source>
</evidence>
<dbReference type="PROSITE" id="PS50928">
    <property type="entry name" value="ABC_TM1"/>
    <property type="match status" value="1"/>
</dbReference>
<evidence type="ECO:0000256" key="1">
    <source>
        <dbReference type="ARBA" id="ARBA00004651"/>
    </source>
</evidence>
<feature type="transmembrane region" description="Helical" evidence="7">
    <location>
        <begin position="307"/>
        <end position="335"/>
    </location>
</feature>
<comment type="subcellular location">
    <subcellularLocation>
        <location evidence="1 7">Cell membrane</location>
        <topology evidence="1 7">Multi-pass membrane protein</topology>
    </subcellularLocation>
</comment>
<evidence type="ECO:0000256" key="4">
    <source>
        <dbReference type="ARBA" id="ARBA00022692"/>
    </source>
</evidence>
<reference evidence="9" key="2">
    <citation type="submission" date="2023-04" db="EMBL/GenBank/DDBJ databases">
        <title>Genomes of recent Mycoplasma hyosynoviae isolates 2023.</title>
        <authorList>
            <person name="Spergser J."/>
        </authorList>
    </citation>
    <scope>NUCLEOTIDE SEQUENCE</scope>
    <source>
        <strain evidence="9">SN1J23N</strain>
    </source>
</reference>
<dbReference type="RefSeq" id="WP_051599316.1">
    <property type="nucleotide sequence ID" value="NZ_CP101127.1"/>
</dbReference>
<dbReference type="PANTHER" id="PTHR30465">
    <property type="entry name" value="INNER MEMBRANE ABC TRANSPORTER"/>
    <property type="match status" value="1"/>
</dbReference>